<proteinExistence type="predicted"/>
<accession>A0A372ZNJ4</accession>
<dbReference type="EMBL" id="QVIG01000001">
    <property type="protein sequence ID" value="RGD57000.1"/>
    <property type="molecule type" value="Genomic_DNA"/>
</dbReference>
<dbReference type="Proteomes" id="UP000263377">
    <property type="component" value="Unassembled WGS sequence"/>
</dbReference>
<sequence length="73" mass="8012">MSPVIVSETAEFHVGDRVWVYRESSYAAVECAVVVGAPADRSLRLEYGDGHRGHLREGRVELLDPCSRRPSGG</sequence>
<name>A0A372ZNJ4_9ACTN</name>
<evidence type="ECO:0000313" key="2">
    <source>
        <dbReference type="Proteomes" id="UP000263377"/>
    </source>
</evidence>
<comment type="caution">
    <text evidence="1">The sequence shown here is derived from an EMBL/GenBank/DDBJ whole genome shotgun (WGS) entry which is preliminary data.</text>
</comment>
<reference evidence="1 2" key="1">
    <citation type="submission" date="2018-08" db="EMBL/GenBank/DDBJ databases">
        <title>Diversity &amp; Physiological Properties of Lignin-Decomposing Actinobacteria from Soil.</title>
        <authorList>
            <person name="Roh S.G."/>
            <person name="Kim S.B."/>
        </authorList>
    </citation>
    <scope>NUCLEOTIDE SEQUENCE [LARGE SCALE GENOMIC DNA]</scope>
    <source>
        <strain evidence="1 2">MMS17-GH009</strain>
    </source>
</reference>
<organism evidence="1 2">
    <name type="scientific">Kitasatospora xanthocidica</name>
    <dbReference type="NCBI Taxonomy" id="83382"/>
    <lineage>
        <taxon>Bacteria</taxon>
        <taxon>Bacillati</taxon>
        <taxon>Actinomycetota</taxon>
        <taxon>Actinomycetes</taxon>
        <taxon>Kitasatosporales</taxon>
        <taxon>Streptomycetaceae</taxon>
        <taxon>Kitasatospora</taxon>
    </lineage>
</organism>
<dbReference type="AlphaFoldDB" id="A0A372ZNJ4"/>
<evidence type="ECO:0000313" key="1">
    <source>
        <dbReference type="EMBL" id="RGD57000.1"/>
    </source>
</evidence>
<protein>
    <submittedName>
        <fullName evidence="1">Uncharacterized protein</fullName>
    </submittedName>
</protein>
<gene>
    <name evidence="1" type="ORF">DR950_03615</name>
</gene>
<keyword evidence="2" id="KW-1185">Reference proteome</keyword>